<gene>
    <name evidence="1" type="ORF">IE53DRAFT_388603</name>
</gene>
<dbReference type="Proteomes" id="UP000245626">
    <property type="component" value="Unassembled WGS sequence"/>
</dbReference>
<sequence>MHHKAFHEGQKEPATWQFFQQIMRAKGLDTRKWHHLRNQEYVDWDSILAQHGITDYRKTRKWYHKAEEVQPMDQVSLQAIGGDQPYQEEVGAISEERSPPRSFSRAPFPIRLPSYDPILKKTGLSSARHHLFGQETVPTTTYEEFCSIGRQFSDLFNPDIYQEEGVDDWDFTLEKLGIVNGNKLWNPAYYNLEIDPQGYPLNYIVLFPRDEKLEGQDEAFFKVSQSAQWEEESRVTSKGQILSMPNEVTRKIISILNLNDRMLLSNVSKGFAEILNEDYWKEEYETTFPDSVRGGPKCSYKEQMKKLLSNGGRCCYECGAVSRPLRIFFFNCKLLCPKCRKLGRYEVIGQSKACKYYNISPKDLHGLRYETKLNPYYPPRPPMHLYLVDDIELVSDRVQARKNELRAKSRERRHAHAKGLSLGNHIDVQEEYETSSEDREEEEEMSLDKGQNEIMLTSTESSSGEETDTEEESVESPGKKHKRVKRYHAIRDKIRALKTEAKARTDRGIGYSNLARQAQEDAGSSHAKTKIQRIMQARRKFELEELLRGEGLRIPTDGVSTLIRQYSSVCDLTVNNDV</sequence>
<evidence type="ECO:0000313" key="1">
    <source>
        <dbReference type="EMBL" id="PWN49205.1"/>
    </source>
</evidence>
<organism evidence="1 2">
    <name type="scientific">Violaceomyces palustris</name>
    <dbReference type="NCBI Taxonomy" id="1673888"/>
    <lineage>
        <taxon>Eukaryota</taxon>
        <taxon>Fungi</taxon>
        <taxon>Dikarya</taxon>
        <taxon>Basidiomycota</taxon>
        <taxon>Ustilaginomycotina</taxon>
        <taxon>Ustilaginomycetes</taxon>
        <taxon>Violaceomycetales</taxon>
        <taxon>Violaceomycetaceae</taxon>
        <taxon>Violaceomyces</taxon>
    </lineage>
</organism>
<keyword evidence="2" id="KW-1185">Reference proteome</keyword>
<accession>A0ACD0NTS8</accession>
<proteinExistence type="predicted"/>
<protein>
    <submittedName>
        <fullName evidence="1">Uncharacterized protein</fullName>
    </submittedName>
</protein>
<reference evidence="1 2" key="1">
    <citation type="journal article" date="2018" name="Mol. Biol. Evol.">
        <title>Broad Genomic Sampling Reveals a Smut Pathogenic Ancestry of the Fungal Clade Ustilaginomycotina.</title>
        <authorList>
            <person name="Kijpornyongpan T."/>
            <person name="Mondo S.J."/>
            <person name="Barry K."/>
            <person name="Sandor L."/>
            <person name="Lee J."/>
            <person name="Lipzen A."/>
            <person name="Pangilinan J."/>
            <person name="LaButti K."/>
            <person name="Hainaut M."/>
            <person name="Henrissat B."/>
            <person name="Grigoriev I.V."/>
            <person name="Spatafora J.W."/>
            <person name="Aime M.C."/>
        </authorList>
    </citation>
    <scope>NUCLEOTIDE SEQUENCE [LARGE SCALE GENOMIC DNA]</scope>
    <source>
        <strain evidence="1 2">SA 807</strain>
    </source>
</reference>
<dbReference type="EMBL" id="KZ820082">
    <property type="protein sequence ID" value="PWN49205.1"/>
    <property type="molecule type" value="Genomic_DNA"/>
</dbReference>
<name>A0ACD0NTS8_9BASI</name>
<evidence type="ECO:0000313" key="2">
    <source>
        <dbReference type="Proteomes" id="UP000245626"/>
    </source>
</evidence>